<proteinExistence type="predicted"/>
<sequence>MSRPTPQLKTEQFDMDSFFDFNQGNTQPSPVTASSSRTDAMSPFDKEEQQQHFNGPSHDYGQFKQQVGLPVGSLANMPQNGMFDGFNSGIGDMEFNSGFGWNSGIDVDSDMAMDFSNSQPMPAMFFPPSEAPSDNFVNPNSVGGHEEPPSHVGQYIGQLEGEVAIKTQESNSLRQENQALLAENERYRGLIETLLRHPAFTPFINDISKDPSVLMPPQQQPQRQQQPSMHPTPNPQPAQPHQQQGQQDMKPDFLNFDASQLQLPQSQPEQQQQQQVNLAMIPEENFSKLNLSGYQQRSVNFNNYGVNAYAVTSLPSGPDPVDLLIESPARLPLSVAANVSISSTAADSGLSVLLAKLDNAARNTITDHLVY</sequence>
<name>A0A8H6RVH7_9PEZI</name>
<evidence type="ECO:0000256" key="2">
    <source>
        <dbReference type="SAM" id="MobiDB-lite"/>
    </source>
</evidence>
<keyword evidence="1" id="KW-0175">Coiled coil</keyword>
<evidence type="ECO:0000313" key="3">
    <source>
        <dbReference type="EMBL" id="KAF7197974.1"/>
    </source>
</evidence>
<evidence type="ECO:0000256" key="1">
    <source>
        <dbReference type="SAM" id="Coils"/>
    </source>
</evidence>
<dbReference type="AlphaFoldDB" id="A0A8H6RVH7"/>
<feature type="coiled-coil region" evidence="1">
    <location>
        <begin position="156"/>
        <end position="190"/>
    </location>
</feature>
<feature type="region of interest" description="Disordered" evidence="2">
    <location>
        <begin position="1"/>
        <end position="56"/>
    </location>
</feature>
<dbReference type="OrthoDB" id="5571888at2759"/>
<feature type="compositionally biased region" description="Polar residues" evidence="2">
    <location>
        <begin position="1"/>
        <end position="10"/>
    </location>
</feature>
<protein>
    <submittedName>
        <fullName evidence="3">BZIP-type transcription factor MBZ1</fullName>
    </submittedName>
</protein>
<feature type="compositionally biased region" description="Low complexity" evidence="2">
    <location>
        <begin position="239"/>
        <end position="248"/>
    </location>
</feature>
<dbReference type="Proteomes" id="UP000660729">
    <property type="component" value="Unassembled WGS sequence"/>
</dbReference>
<comment type="caution">
    <text evidence="3">The sequence shown here is derived from an EMBL/GenBank/DDBJ whole genome shotgun (WGS) entry which is preliminary data.</text>
</comment>
<evidence type="ECO:0000313" key="4">
    <source>
        <dbReference type="Proteomes" id="UP000660729"/>
    </source>
</evidence>
<keyword evidence="4" id="KW-1185">Reference proteome</keyword>
<feature type="region of interest" description="Disordered" evidence="2">
    <location>
        <begin position="207"/>
        <end position="249"/>
    </location>
</feature>
<gene>
    <name evidence="3" type="ORF">HII31_00688</name>
</gene>
<feature type="compositionally biased region" description="Low complexity" evidence="2">
    <location>
        <begin position="216"/>
        <end position="227"/>
    </location>
</feature>
<accession>A0A8H6RVH7</accession>
<reference evidence="3" key="1">
    <citation type="submission" date="2020-04" db="EMBL/GenBank/DDBJ databases">
        <title>Draft genome resource of the tomato pathogen Pseudocercospora fuligena.</title>
        <authorList>
            <person name="Zaccaron A."/>
        </authorList>
    </citation>
    <scope>NUCLEOTIDE SEQUENCE</scope>
    <source>
        <strain evidence="3">PF001</strain>
    </source>
</reference>
<feature type="compositionally biased region" description="Polar residues" evidence="2">
    <location>
        <begin position="20"/>
        <end position="39"/>
    </location>
</feature>
<dbReference type="EMBL" id="JABCIY010000004">
    <property type="protein sequence ID" value="KAF7197974.1"/>
    <property type="molecule type" value="Genomic_DNA"/>
</dbReference>
<organism evidence="3 4">
    <name type="scientific">Pseudocercospora fuligena</name>
    <dbReference type="NCBI Taxonomy" id="685502"/>
    <lineage>
        <taxon>Eukaryota</taxon>
        <taxon>Fungi</taxon>
        <taxon>Dikarya</taxon>
        <taxon>Ascomycota</taxon>
        <taxon>Pezizomycotina</taxon>
        <taxon>Dothideomycetes</taxon>
        <taxon>Dothideomycetidae</taxon>
        <taxon>Mycosphaerellales</taxon>
        <taxon>Mycosphaerellaceae</taxon>
        <taxon>Pseudocercospora</taxon>
    </lineage>
</organism>